<accession>A0A7S3N5C8</accession>
<gene>
    <name evidence="1" type="ORF">SINC0208_LOCUS16377</name>
</gene>
<reference evidence="1" key="1">
    <citation type="submission" date="2021-01" db="EMBL/GenBank/DDBJ databases">
        <authorList>
            <person name="Corre E."/>
            <person name="Pelletier E."/>
            <person name="Niang G."/>
            <person name="Scheremetjew M."/>
            <person name="Finn R."/>
            <person name="Kale V."/>
            <person name="Holt S."/>
            <person name="Cochrane G."/>
            <person name="Meng A."/>
            <person name="Brown T."/>
            <person name="Cohen L."/>
        </authorList>
    </citation>
    <scope>NUCLEOTIDE SEQUENCE</scope>
    <source>
        <strain evidence="1">S3</strain>
    </source>
</reference>
<organism evidence="1">
    <name type="scientific">Strombidium inclinatum</name>
    <dbReference type="NCBI Taxonomy" id="197538"/>
    <lineage>
        <taxon>Eukaryota</taxon>
        <taxon>Sar</taxon>
        <taxon>Alveolata</taxon>
        <taxon>Ciliophora</taxon>
        <taxon>Intramacronucleata</taxon>
        <taxon>Spirotrichea</taxon>
        <taxon>Oligotrichia</taxon>
        <taxon>Strombidiidae</taxon>
        <taxon>Strombidium</taxon>
    </lineage>
</organism>
<proteinExistence type="predicted"/>
<sequence>MKNLLIQFHLGLRTRSGPFLRSIYASSRLGLEEARNVASRSLIPELGPAAHWATFVFAREGDLLLFMSSRSYAAYPAFSLRKRASICLLPLIFNTRFERHRRRQAHALVL</sequence>
<dbReference type="AlphaFoldDB" id="A0A7S3N5C8"/>
<protein>
    <submittedName>
        <fullName evidence="1">Uncharacterized protein</fullName>
    </submittedName>
</protein>
<dbReference type="EMBL" id="HBIH01040671">
    <property type="protein sequence ID" value="CAE0335738.1"/>
    <property type="molecule type" value="Transcribed_RNA"/>
</dbReference>
<name>A0A7S3N5C8_9SPIT</name>
<evidence type="ECO:0000313" key="1">
    <source>
        <dbReference type="EMBL" id="CAE0335738.1"/>
    </source>
</evidence>